<feature type="transmembrane region" description="Helical" evidence="7">
    <location>
        <begin position="163"/>
        <end position="186"/>
    </location>
</feature>
<evidence type="ECO:0000256" key="1">
    <source>
        <dbReference type="ARBA" id="ARBA00004651"/>
    </source>
</evidence>
<dbReference type="CDD" id="cd06261">
    <property type="entry name" value="TM_PBP2"/>
    <property type="match status" value="1"/>
</dbReference>
<dbReference type="PANTHER" id="PTHR30193:SF1">
    <property type="entry name" value="ABC TRANSPORTER PERMEASE PROTEIN YESP-RELATED"/>
    <property type="match status" value="1"/>
</dbReference>
<comment type="similarity">
    <text evidence="7">Belongs to the binding-protein-dependent transport system permease family.</text>
</comment>
<evidence type="ECO:0000259" key="8">
    <source>
        <dbReference type="PROSITE" id="PS50928"/>
    </source>
</evidence>
<dbReference type="PANTHER" id="PTHR30193">
    <property type="entry name" value="ABC TRANSPORTER PERMEASE PROTEIN"/>
    <property type="match status" value="1"/>
</dbReference>
<keyword evidence="5 7" id="KW-1133">Transmembrane helix</keyword>
<keyword evidence="10" id="KW-1185">Reference proteome</keyword>
<keyword evidence="2 7" id="KW-0813">Transport</keyword>
<feature type="transmembrane region" description="Helical" evidence="7">
    <location>
        <begin position="114"/>
        <end position="132"/>
    </location>
</feature>
<evidence type="ECO:0000256" key="5">
    <source>
        <dbReference type="ARBA" id="ARBA00022989"/>
    </source>
</evidence>
<dbReference type="RefSeq" id="WP_379233501.1">
    <property type="nucleotide sequence ID" value="NZ_JBHSTE010000003.1"/>
</dbReference>
<dbReference type="EMBL" id="JBHSTE010000003">
    <property type="protein sequence ID" value="MFC6332744.1"/>
    <property type="molecule type" value="Genomic_DNA"/>
</dbReference>
<dbReference type="InterPro" id="IPR051393">
    <property type="entry name" value="ABC_transporter_permease"/>
</dbReference>
<keyword evidence="4 7" id="KW-0812">Transmembrane</keyword>
<feature type="domain" description="ABC transmembrane type-1" evidence="8">
    <location>
        <begin position="77"/>
        <end position="288"/>
    </location>
</feature>
<evidence type="ECO:0000313" key="9">
    <source>
        <dbReference type="EMBL" id="MFC6332744.1"/>
    </source>
</evidence>
<sequence length="303" mass="33861">MNNTNSRIRRYQLRPSIEGYLFISPFVIGFLLLTLWPMIQSIYFSFTDYSLLEPARPVGIANYSKIFTDDSSFINSLRATLLFVLISVPLKLIVALLLAMVLNMKLRGMYIYRTVIYFPSLIGASVAVAILWSNIFGTNGLINQILAYFSIEGKNWIALPETALGTLILLAVWQFGSSMVIFLAGLKQIPGEYYEAAAVDGAGKIRTFFNITLPLLSPIILFNLVLQTIGSFQMFTQAFIITKGGPVESTYMYALYLFDKAFAQFQMGYASALAWILLVLIGLATAFIFATSKLWVHYETEGG</sequence>
<evidence type="ECO:0000256" key="2">
    <source>
        <dbReference type="ARBA" id="ARBA00022448"/>
    </source>
</evidence>
<evidence type="ECO:0000256" key="3">
    <source>
        <dbReference type="ARBA" id="ARBA00022475"/>
    </source>
</evidence>
<evidence type="ECO:0000256" key="6">
    <source>
        <dbReference type="ARBA" id="ARBA00023136"/>
    </source>
</evidence>
<comment type="subcellular location">
    <subcellularLocation>
        <location evidence="1 7">Cell membrane</location>
        <topology evidence="1 7">Multi-pass membrane protein</topology>
    </subcellularLocation>
</comment>
<accession>A0ABW1V1U9</accession>
<feature type="transmembrane region" description="Helical" evidence="7">
    <location>
        <begin position="207"/>
        <end position="226"/>
    </location>
</feature>
<dbReference type="SUPFAM" id="SSF161098">
    <property type="entry name" value="MetI-like"/>
    <property type="match status" value="1"/>
</dbReference>
<dbReference type="InterPro" id="IPR000515">
    <property type="entry name" value="MetI-like"/>
</dbReference>
<feature type="transmembrane region" description="Helical" evidence="7">
    <location>
        <begin position="270"/>
        <end position="290"/>
    </location>
</feature>
<dbReference type="Gene3D" id="1.10.3720.10">
    <property type="entry name" value="MetI-like"/>
    <property type="match status" value="1"/>
</dbReference>
<reference evidence="10" key="1">
    <citation type="journal article" date="2019" name="Int. J. Syst. Evol. Microbiol.">
        <title>The Global Catalogue of Microorganisms (GCM) 10K type strain sequencing project: providing services to taxonomists for standard genome sequencing and annotation.</title>
        <authorList>
            <consortium name="The Broad Institute Genomics Platform"/>
            <consortium name="The Broad Institute Genome Sequencing Center for Infectious Disease"/>
            <person name="Wu L."/>
            <person name="Ma J."/>
        </authorList>
    </citation>
    <scope>NUCLEOTIDE SEQUENCE [LARGE SCALE GENOMIC DNA]</scope>
    <source>
        <strain evidence="10">PCU 280</strain>
    </source>
</reference>
<dbReference type="PROSITE" id="PS50928">
    <property type="entry name" value="ABC_TM1"/>
    <property type="match status" value="1"/>
</dbReference>
<gene>
    <name evidence="9" type="ORF">ACFP56_08925</name>
</gene>
<proteinExistence type="inferred from homology"/>
<evidence type="ECO:0000256" key="4">
    <source>
        <dbReference type="ARBA" id="ARBA00022692"/>
    </source>
</evidence>
<evidence type="ECO:0000256" key="7">
    <source>
        <dbReference type="RuleBase" id="RU363032"/>
    </source>
</evidence>
<dbReference type="Proteomes" id="UP001596233">
    <property type="component" value="Unassembled WGS sequence"/>
</dbReference>
<feature type="transmembrane region" description="Helical" evidence="7">
    <location>
        <begin position="81"/>
        <end position="102"/>
    </location>
</feature>
<keyword evidence="3" id="KW-1003">Cell membrane</keyword>
<comment type="caution">
    <text evidence="9">The sequence shown here is derived from an EMBL/GenBank/DDBJ whole genome shotgun (WGS) entry which is preliminary data.</text>
</comment>
<organism evidence="9 10">
    <name type="scientific">Paenibacillus septentrionalis</name>
    <dbReference type="NCBI Taxonomy" id="429342"/>
    <lineage>
        <taxon>Bacteria</taxon>
        <taxon>Bacillati</taxon>
        <taxon>Bacillota</taxon>
        <taxon>Bacilli</taxon>
        <taxon>Bacillales</taxon>
        <taxon>Paenibacillaceae</taxon>
        <taxon>Paenibacillus</taxon>
    </lineage>
</organism>
<dbReference type="SUPFAM" id="SSF160964">
    <property type="entry name" value="MalF N-terminal region-like"/>
    <property type="match status" value="1"/>
</dbReference>
<feature type="transmembrane region" description="Helical" evidence="7">
    <location>
        <begin position="20"/>
        <end position="39"/>
    </location>
</feature>
<name>A0ABW1V1U9_9BACL</name>
<protein>
    <submittedName>
        <fullName evidence="9">Carbohydrate ABC transporter permease</fullName>
    </submittedName>
</protein>
<evidence type="ECO:0000313" key="10">
    <source>
        <dbReference type="Proteomes" id="UP001596233"/>
    </source>
</evidence>
<dbReference type="Pfam" id="PF00528">
    <property type="entry name" value="BPD_transp_1"/>
    <property type="match status" value="1"/>
</dbReference>
<dbReference type="InterPro" id="IPR035906">
    <property type="entry name" value="MetI-like_sf"/>
</dbReference>
<keyword evidence="6 7" id="KW-0472">Membrane</keyword>